<protein>
    <submittedName>
        <fullName evidence="3">Uncharacterized protein</fullName>
    </submittedName>
</protein>
<evidence type="ECO:0000313" key="4">
    <source>
        <dbReference type="Proteomes" id="UP001190700"/>
    </source>
</evidence>
<gene>
    <name evidence="3" type="ORF">CYMTET_42700</name>
</gene>
<feature type="non-terminal residue" evidence="3">
    <location>
        <position position="92"/>
    </location>
</feature>
<name>A0AAE0C3R8_9CHLO</name>
<dbReference type="AlphaFoldDB" id="A0AAE0C3R8"/>
<keyword evidence="2" id="KW-1133">Transmembrane helix</keyword>
<accession>A0AAE0C3R8</accession>
<evidence type="ECO:0000256" key="2">
    <source>
        <dbReference type="SAM" id="Phobius"/>
    </source>
</evidence>
<organism evidence="3 4">
    <name type="scientific">Cymbomonas tetramitiformis</name>
    <dbReference type="NCBI Taxonomy" id="36881"/>
    <lineage>
        <taxon>Eukaryota</taxon>
        <taxon>Viridiplantae</taxon>
        <taxon>Chlorophyta</taxon>
        <taxon>Pyramimonadophyceae</taxon>
        <taxon>Pyramimonadales</taxon>
        <taxon>Pyramimonadaceae</taxon>
        <taxon>Cymbomonas</taxon>
    </lineage>
</organism>
<dbReference type="EMBL" id="LGRX02028643">
    <property type="protein sequence ID" value="KAK3247813.1"/>
    <property type="molecule type" value="Genomic_DNA"/>
</dbReference>
<keyword evidence="2" id="KW-0472">Membrane</keyword>
<evidence type="ECO:0000313" key="3">
    <source>
        <dbReference type="EMBL" id="KAK3247813.1"/>
    </source>
</evidence>
<proteinExistence type="predicted"/>
<sequence>MHRMGSAVSVDARSDTDSDDANGILPPPQPTLSSGRTPLGFGRSALTSLAVCALFIMCATAVPLTAATFGGVASAWVPQRLHRSVVLLQYVQ</sequence>
<evidence type="ECO:0000256" key="1">
    <source>
        <dbReference type="SAM" id="MobiDB-lite"/>
    </source>
</evidence>
<keyword evidence="4" id="KW-1185">Reference proteome</keyword>
<keyword evidence="2" id="KW-0812">Transmembrane</keyword>
<comment type="caution">
    <text evidence="3">The sequence shown here is derived from an EMBL/GenBank/DDBJ whole genome shotgun (WGS) entry which is preliminary data.</text>
</comment>
<feature type="transmembrane region" description="Helical" evidence="2">
    <location>
        <begin position="48"/>
        <end position="77"/>
    </location>
</feature>
<dbReference type="Proteomes" id="UP001190700">
    <property type="component" value="Unassembled WGS sequence"/>
</dbReference>
<feature type="region of interest" description="Disordered" evidence="1">
    <location>
        <begin position="1"/>
        <end position="37"/>
    </location>
</feature>
<reference evidence="3 4" key="1">
    <citation type="journal article" date="2015" name="Genome Biol. Evol.">
        <title>Comparative Genomics of a Bacterivorous Green Alga Reveals Evolutionary Causalities and Consequences of Phago-Mixotrophic Mode of Nutrition.</title>
        <authorList>
            <person name="Burns J.A."/>
            <person name="Paasch A."/>
            <person name="Narechania A."/>
            <person name="Kim E."/>
        </authorList>
    </citation>
    <scope>NUCLEOTIDE SEQUENCE [LARGE SCALE GENOMIC DNA]</scope>
    <source>
        <strain evidence="3 4">PLY_AMNH</strain>
    </source>
</reference>